<proteinExistence type="predicted"/>
<dbReference type="PANTHER" id="PTHR43591">
    <property type="entry name" value="METHYLTRANSFERASE"/>
    <property type="match status" value="1"/>
</dbReference>
<keyword evidence="2" id="KW-0489">Methyltransferase</keyword>
<organism evidence="2 3">
    <name type="scientific">Humibacillus xanthopallidus</name>
    <dbReference type="NCBI Taxonomy" id="412689"/>
    <lineage>
        <taxon>Bacteria</taxon>
        <taxon>Bacillati</taxon>
        <taxon>Actinomycetota</taxon>
        <taxon>Actinomycetes</taxon>
        <taxon>Micrococcales</taxon>
        <taxon>Intrasporangiaceae</taxon>
        <taxon>Humibacillus</taxon>
    </lineage>
</organism>
<reference evidence="2 3" key="1">
    <citation type="submission" date="2019-06" db="EMBL/GenBank/DDBJ databases">
        <title>Genome sequencing of plant associated microbes to promote plant fitness in Sorghum bicolor and Oryza sativa.</title>
        <authorList>
            <person name="Coleman-Derr D."/>
        </authorList>
    </citation>
    <scope>NUCLEOTIDE SEQUENCE [LARGE SCALE GENOMIC DNA]</scope>
    <source>
        <strain evidence="2 3">KV-663</strain>
    </source>
</reference>
<sequence length="239" mass="26050">MKGPEAQQPRAQPVDYDLDIDRFLTNQTATRLFSTSGDVHEPVADQLQLQHAGGRVLDLGGGNGLLARHLQDRGLSTVVLDQARYVTTAPPPVVMADAERLPFAGETFNAVAALWMLYHVAEPLTVLRQAAMVLRPGGTFVACAPSRYNDPEFEAVLPEWGYPSTFDAEDAAELIGRVFDVVDVERWDAPLMSLRDAVAVEQFLRGRGLSPQAAAEAATGFERPVTVTKRGAVVWGRVR</sequence>
<dbReference type="EMBL" id="VFPM01000002">
    <property type="protein sequence ID" value="TQM62503.1"/>
    <property type="molecule type" value="Genomic_DNA"/>
</dbReference>
<name>A0A543HVY6_9MICO</name>
<dbReference type="InterPro" id="IPR013216">
    <property type="entry name" value="Methyltransf_11"/>
</dbReference>
<protein>
    <submittedName>
        <fullName evidence="2">Methyltransferase family protein</fullName>
    </submittedName>
</protein>
<feature type="domain" description="Methyltransferase type 11" evidence="1">
    <location>
        <begin position="57"/>
        <end position="141"/>
    </location>
</feature>
<dbReference type="PANTHER" id="PTHR43591:SF24">
    <property type="entry name" value="2-METHOXY-6-POLYPRENYL-1,4-BENZOQUINOL METHYLASE, MITOCHONDRIAL"/>
    <property type="match status" value="1"/>
</dbReference>
<dbReference type="AlphaFoldDB" id="A0A543HVY6"/>
<dbReference type="Gene3D" id="3.40.50.150">
    <property type="entry name" value="Vaccinia Virus protein VP39"/>
    <property type="match status" value="1"/>
</dbReference>
<dbReference type="Pfam" id="PF08241">
    <property type="entry name" value="Methyltransf_11"/>
    <property type="match status" value="1"/>
</dbReference>
<comment type="caution">
    <text evidence="2">The sequence shown here is derived from an EMBL/GenBank/DDBJ whole genome shotgun (WGS) entry which is preliminary data.</text>
</comment>
<dbReference type="GO" id="GO:0008757">
    <property type="term" value="F:S-adenosylmethionine-dependent methyltransferase activity"/>
    <property type="evidence" value="ECO:0007669"/>
    <property type="project" value="InterPro"/>
</dbReference>
<dbReference type="GO" id="GO:0032259">
    <property type="term" value="P:methylation"/>
    <property type="evidence" value="ECO:0007669"/>
    <property type="project" value="UniProtKB-KW"/>
</dbReference>
<dbReference type="Proteomes" id="UP000316747">
    <property type="component" value="Unassembled WGS sequence"/>
</dbReference>
<dbReference type="InterPro" id="IPR029063">
    <property type="entry name" value="SAM-dependent_MTases_sf"/>
</dbReference>
<dbReference type="SUPFAM" id="SSF53335">
    <property type="entry name" value="S-adenosyl-L-methionine-dependent methyltransferases"/>
    <property type="match status" value="1"/>
</dbReference>
<evidence type="ECO:0000313" key="2">
    <source>
        <dbReference type="EMBL" id="TQM62503.1"/>
    </source>
</evidence>
<dbReference type="RefSeq" id="WP_141844589.1">
    <property type="nucleotide sequence ID" value="NZ_VFPM01000002.1"/>
</dbReference>
<dbReference type="OrthoDB" id="9810615at2"/>
<accession>A0A543HVY6</accession>
<evidence type="ECO:0000313" key="3">
    <source>
        <dbReference type="Proteomes" id="UP000316747"/>
    </source>
</evidence>
<keyword evidence="2" id="KW-0808">Transferase</keyword>
<keyword evidence="3" id="KW-1185">Reference proteome</keyword>
<evidence type="ECO:0000259" key="1">
    <source>
        <dbReference type="Pfam" id="PF08241"/>
    </source>
</evidence>
<gene>
    <name evidence="2" type="ORF">FBY41_2536</name>
</gene>